<protein>
    <submittedName>
        <fullName evidence="2">Uncharacterized protein</fullName>
    </submittedName>
</protein>
<evidence type="ECO:0000256" key="1">
    <source>
        <dbReference type="SAM" id="SignalP"/>
    </source>
</evidence>
<accession>R4WR11</accession>
<feature type="chain" id="PRO_5004381499" evidence="1">
    <location>
        <begin position="20"/>
        <end position="230"/>
    </location>
</feature>
<dbReference type="EMBL" id="AK417092">
    <property type="protein sequence ID" value="BAN20307.1"/>
    <property type="molecule type" value="mRNA"/>
</dbReference>
<dbReference type="AlphaFoldDB" id="R4WR11"/>
<name>R4WR11_RIPPE</name>
<reference evidence="2" key="1">
    <citation type="journal article" date="2013" name="PLoS ONE">
        <title>Gene expression in gut symbiotic organ of stinkbug affected by extracellular bacterial symbiont.</title>
        <authorList>
            <person name="Futahashi R."/>
            <person name="Tanaka K."/>
            <person name="Tanahashi M."/>
            <person name="Nikoh N."/>
            <person name="Kikuchi Y."/>
            <person name="Lee B.L."/>
            <person name="Fukatsu T."/>
        </authorList>
    </citation>
    <scope>NUCLEOTIDE SEQUENCE</scope>
    <source>
        <tissue evidence="2">Midgut</tissue>
    </source>
</reference>
<feature type="signal peptide" evidence="1">
    <location>
        <begin position="1"/>
        <end position="19"/>
    </location>
</feature>
<evidence type="ECO:0000313" key="2">
    <source>
        <dbReference type="EMBL" id="BAN20307.1"/>
    </source>
</evidence>
<proteinExistence type="evidence at transcript level"/>
<sequence length="230" mass="25925">MRATVVLLALALACSSANAFGVSQANKVHPLLEKIISANNEELVKFHMDKMELKPFVVDGLLYRLTVKGGEAGNLGTITLVGDDQVVEQTDGDDYSLYNYDIKIGLKELVVRLDYEYTFLRFFGGSGSVYISTDTDTVRAKGSVKYFNYGVCKAVLESTEVTELRNFNIQFVPDSIRKIFLKYATSFFFNYIVPFYKSTIDNYVADYVKNEVPKSRFEVAVCTPLHDLYN</sequence>
<keyword evidence="1" id="KW-0732">Signal</keyword>
<organism evidence="2">
    <name type="scientific">Riptortus pedestris</name>
    <name type="common">Bean bug</name>
    <dbReference type="NCBI Taxonomy" id="329032"/>
    <lineage>
        <taxon>Eukaryota</taxon>
        <taxon>Metazoa</taxon>
        <taxon>Ecdysozoa</taxon>
        <taxon>Arthropoda</taxon>
        <taxon>Hexapoda</taxon>
        <taxon>Insecta</taxon>
        <taxon>Pterygota</taxon>
        <taxon>Neoptera</taxon>
        <taxon>Paraneoptera</taxon>
        <taxon>Hemiptera</taxon>
        <taxon>Heteroptera</taxon>
        <taxon>Panheteroptera</taxon>
        <taxon>Pentatomomorpha</taxon>
        <taxon>Coreoidea</taxon>
        <taxon>Alydidae</taxon>
        <taxon>Riptortus</taxon>
    </lineage>
</organism>